<dbReference type="InterPro" id="IPR007312">
    <property type="entry name" value="Phosphoesterase"/>
</dbReference>
<dbReference type="InterPro" id="IPR017767">
    <property type="entry name" value="PC-PLC"/>
</dbReference>
<dbReference type="PANTHER" id="PTHR31956">
    <property type="entry name" value="NON-SPECIFIC PHOSPHOLIPASE C4-RELATED"/>
    <property type="match status" value="1"/>
</dbReference>
<protein>
    <recommendedName>
        <fullName evidence="2">phospholipase C</fullName>
        <ecNumber evidence="2">3.1.4.3</ecNumber>
    </recommendedName>
</protein>
<evidence type="ECO:0000256" key="1">
    <source>
        <dbReference type="ARBA" id="ARBA00009717"/>
    </source>
</evidence>
<accession>A0A7X5UBS9</accession>
<keyword evidence="4" id="KW-0378">Hydrolase</keyword>
<dbReference type="Gene3D" id="3.40.720.10">
    <property type="entry name" value="Alkaline Phosphatase, subunit A"/>
    <property type="match status" value="1"/>
</dbReference>
<keyword evidence="7" id="KW-1185">Reference proteome</keyword>
<feature type="domain" description="Bacterial phospholipase C C-terminal" evidence="5">
    <location>
        <begin position="475"/>
        <end position="562"/>
    </location>
</feature>
<evidence type="ECO:0000259" key="5">
    <source>
        <dbReference type="Pfam" id="PF05506"/>
    </source>
</evidence>
<sequence length="664" mass="72281">MDDVKRRRFLKMTAASAGGLAVSVLPPAIRQALATPAATVTGSIQDVQHVVIFMQENRAFDHYFGSLAGVRGFGDRVPAPLPGGTANVWQQPYGQGRMLPFHMDTKTTSGICINAPAMSYPVDTAIWNNGRFDAWNTARSPGLGMGYFTRDDLPFYYALADQFTICDQYFCSTLTQTNPNRLHLFSGSNGLSVGQTAVLDNTEPAAGFSWMTYAERLQQANISWKVYQQSNNFDDNALAWFASFKKAKSGQPLYDRGIAVSTDLVKAFAQDVANDTLPKVSWIVAPDYLSEHANYKPAYGEDLSARLLAALVANPAVYAKTVFILNYDENGGFYDHVPPPTPPSSSANGLSTVSTKGEIQDDKPIGLGFRVPMTIVSPWTRGGWVCSEVFDHTSVLRFLEARFDVKEDNISPWRRAVCGDLTSAFDFSGASTAWPSLPDTSGYTAAADTQCKSLPSPVAPATPSMPQPESTRTRPARALPYELDIQGHVEASTGRYVLEFLNTGSAGAVFQVYAANRGDGPWRYTVEARKTLSDYWSAKTYTKGIYQLEAHGPNGFLRVWNGQVATAATMPEIVLAYDPANGRLKLTLTNAGDGPCTFTVSNGYVAEDVRIYPVPARGSRGDSWDIADNACWYDLTVTVAEVSGWSRRVAGHMETGAPSTSEPM</sequence>
<dbReference type="Pfam" id="PF05506">
    <property type="entry name" value="PLipase_C_C"/>
    <property type="match status" value="2"/>
</dbReference>
<reference evidence="6 7" key="1">
    <citation type="submission" date="2020-03" db="EMBL/GenBank/DDBJ databases">
        <authorList>
            <person name="Lai Q."/>
        </authorList>
    </citation>
    <scope>NUCLEOTIDE SEQUENCE [LARGE SCALE GENOMIC DNA]</scope>
    <source>
        <strain evidence="6 7">CCUG 25036</strain>
    </source>
</reference>
<organism evidence="6 7">
    <name type="scientific">Luteibacter anthropi</name>
    <dbReference type="NCBI Taxonomy" id="564369"/>
    <lineage>
        <taxon>Bacteria</taxon>
        <taxon>Pseudomonadati</taxon>
        <taxon>Pseudomonadota</taxon>
        <taxon>Gammaproteobacteria</taxon>
        <taxon>Lysobacterales</taxon>
        <taxon>Rhodanobacteraceae</taxon>
        <taxon>Luteibacter</taxon>
    </lineage>
</organism>
<dbReference type="NCBIfam" id="TIGR03396">
    <property type="entry name" value="PC_PLC"/>
    <property type="match status" value="1"/>
</dbReference>
<dbReference type="Pfam" id="PF04185">
    <property type="entry name" value="Phosphoesterase"/>
    <property type="match status" value="1"/>
</dbReference>
<dbReference type="PANTHER" id="PTHR31956:SF1">
    <property type="entry name" value="NON-SPECIFIC PHOSPHOLIPASE C1"/>
    <property type="match status" value="1"/>
</dbReference>
<dbReference type="EMBL" id="JAARLZ010000007">
    <property type="protein sequence ID" value="NII07434.1"/>
    <property type="molecule type" value="Genomic_DNA"/>
</dbReference>
<dbReference type="EC" id="3.1.4.3" evidence="2"/>
<dbReference type="InterPro" id="IPR017850">
    <property type="entry name" value="Alkaline_phosphatase_core_sf"/>
</dbReference>
<gene>
    <name evidence="6" type="ORF">HBF25_13690</name>
</gene>
<evidence type="ECO:0000256" key="4">
    <source>
        <dbReference type="ARBA" id="ARBA00022801"/>
    </source>
</evidence>
<dbReference type="InterPro" id="IPR019546">
    <property type="entry name" value="TAT_signal_bac_arc"/>
</dbReference>
<evidence type="ECO:0000313" key="6">
    <source>
        <dbReference type="EMBL" id="NII07434.1"/>
    </source>
</evidence>
<keyword evidence="3" id="KW-0732">Signal</keyword>
<proteinExistence type="inferred from homology"/>
<comment type="similarity">
    <text evidence="1">Belongs to the bacterial phospholipase C family.</text>
</comment>
<dbReference type="InterPro" id="IPR008475">
    <property type="entry name" value="PLipase_C_C"/>
</dbReference>
<dbReference type="GO" id="GO:0016042">
    <property type="term" value="P:lipid catabolic process"/>
    <property type="evidence" value="ECO:0007669"/>
    <property type="project" value="InterPro"/>
</dbReference>
<evidence type="ECO:0000313" key="7">
    <source>
        <dbReference type="Proteomes" id="UP000490980"/>
    </source>
</evidence>
<name>A0A7X5UBS9_9GAMM</name>
<feature type="domain" description="Bacterial phospholipase C C-terminal" evidence="5">
    <location>
        <begin position="571"/>
        <end position="652"/>
    </location>
</feature>
<dbReference type="NCBIfam" id="TIGR01409">
    <property type="entry name" value="TAT_signal_seq"/>
    <property type="match status" value="1"/>
</dbReference>
<dbReference type="CDD" id="cd16014">
    <property type="entry name" value="PLC"/>
    <property type="match status" value="1"/>
</dbReference>
<evidence type="ECO:0000256" key="3">
    <source>
        <dbReference type="ARBA" id="ARBA00022729"/>
    </source>
</evidence>
<dbReference type="PROSITE" id="PS51318">
    <property type="entry name" value="TAT"/>
    <property type="match status" value="1"/>
</dbReference>
<dbReference type="Proteomes" id="UP000490980">
    <property type="component" value="Unassembled WGS sequence"/>
</dbReference>
<evidence type="ECO:0000256" key="2">
    <source>
        <dbReference type="ARBA" id="ARBA00012018"/>
    </source>
</evidence>
<dbReference type="InterPro" id="IPR006311">
    <property type="entry name" value="TAT_signal"/>
</dbReference>
<dbReference type="AlphaFoldDB" id="A0A7X5UBS9"/>
<comment type="caution">
    <text evidence="6">The sequence shown here is derived from an EMBL/GenBank/DDBJ whole genome shotgun (WGS) entry which is preliminary data.</text>
</comment>
<dbReference type="GO" id="GO:0034480">
    <property type="term" value="F:phosphatidylcholine phospholipase C activity"/>
    <property type="evidence" value="ECO:0007669"/>
    <property type="project" value="UniProtKB-EC"/>
</dbReference>